<dbReference type="Pfam" id="PF03354">
    <property type="entry name" value="TerL_ATPase"/>
    <property type="match status" value="1"/>
</dbReference>
<dbReference type="Pfam" id="PF20441">
    <property type="entry name" value="TerL_nuclease"/>
    <property type="match status" value="2"/>
</dbReference>
<keyword evidence="4" id="KW-1185">Reference proteome</keyword>
<dbReference type="Gene3D" id="3.40.50.300">
    <property type="entry name" value="P-loop containing nucleotide triphosphate hydrolases"/>
    <property type="match status" value="1"/>
</dbReference>
<proteinExistence type="predicted"/>
<feature type="domain" description="Terminase large subunit-like ATPase" evidence="1">
    <location>
        <begin position="21"/>
        <end position="193"/>
    </location>
</feature>
<evidence type="ECO:0000313" key="4">
    <source>
        <dbReference type="Proteomes" id="UP000004662"/>
    </source>
</evidence>
<gene>
    <name evidence="3" type="ORF">DFW101_3522</name>
</gene>
<dbReference type="InterPro" id="IPR005021">
    <property type="entry name" value="Terminase_largesu-like"/>
</dbReference>
<sequence length="530" mass="58976">MNSLCVPEGMHQGQPFRLRNWQTDIIRRVYNPVDEYGHRVVRKVIYSVAKKNGKTPIVSGVVLAHLCGPEAKTNEQLYSAAFEREQAAITFRYARQMVEMDDELSSVVNVKAATKELVATNGSIFKALSSEVKGKHGIGPALLLFDELAQFGADREFYDTLAQGRGAHLEPLMWIISTQAENDAALLSQEIDYGLKVMRGEIDDPTVVCFLFETPPEMDIEDEEAWKLSNPAYGDFLNPADMREAARTAKAMPSAEAGFRNLRLNQRVSSAAHLITPNVWKANGEEPDLSVFEDQPVTGGLDLSGKNDLTSLEYVAEDHEKNWHVLSFFWTPADNLKERADRDKVPYCLWRDQGYLTAVPGKTIDYRYVARAIAEHRSRMNIVGIKFDRWRIADLQRALDEEGVDAWIEGVDWSPPPKNHTGTWPPMPDGLRLIPHGQGFKDMNPAVEILEDALAEGRVRHGMNPVLTMCAMNVRAQKDPAGNRKFDKIKSTGRIDGLVALAMALNGATGSPPKNAGPSVYEGRGFLTLG</sequence>
<name>G7QC72_9BACT</name>
<dbReference type="HOGENOM" id="CLU_026632_6_0_7"/>
<reference evidence="4" key="1">
    <citation type="journal article" date="2015" name="Genome Announc.">
        <title>High-Quality Draft Genome Sequence of Desulfovibrio carbinoliphilus FW-101-2B, an Organic Acid-Oxidizing Sulfate-Reducing Bacterium Isolated from Uranium(VI)-Contaminated Groundwater.</title>
        <authorList>
            <person name="Ramsay B.D."/>
            <person name="Hwang C."/>
            <person name="Woo H.L."/>
            <person name="Carroll S.L."/>
            <person name="Lucas S."/>
            <person name="Han J."/>
            <person name="Lapidus A.L."/>
            <person name="Cheng J.F."/>
            <person name="Goodwin L.A."/>
            <person name="Pitluck S."/>
            <person name="Peters L."/>
            <person name="Chertkov O."/>
            <person name="Held B."/>
            <person name="Detter J.C."/>
            <person name="Han C.S."/>
            <person name="Tapia R."/>
            <person name="Land M.L."/>
            <person name="Hauser L.J."/>
            <person name="Kyrpides N.C."/>
            <person name="Ivanova N.N."/>
            <person name="Mikhailova N."/>
            <person name="Pagani I."/>
            <person name="Woyke T."/>
            <person name="Arkin A.P."/>
            <person name="Dehal P."/>
            <person name="Chivian D."/>
            <person name="Criddle C.S."/>
            <person name="Wu W."/>
            <person name="Chakraborty R."/>
            <person name="Hazen T.C."/>
            <person name="Fields M.W."/>
        </authorList>
    </citation>
    <scope>NUCLEOTIDE SEQUENCE [LARGE SCALE GENOMIC DNA]</scope>
    <source>
        <strain evidence="4">FW-101-2B</strain>
    </source>
</reference>
<dbReference type="RefSeq" id="WP_009182842.1">
    <property type="nucleotide sequence ID" value="NZ_CM001368.1"/>
</dbReference>
<evidence type="ECO:0000259" key="2">
    <source>
        <dbReference type="Pfam" id="PF20441"/>
    </source>
</evidence>
<feature type="domain" description="Terminase large subunit-like endonuclease" evidence="2">
    <location>
        <begin position="202"/>
        <end position="402"/>
    </location>
</feature>
<dbReference type="OrthoDB" id="9760250at2"/>
<dbReference type="GO" id="GO:0004519">
    <property type="term" value="F:endonuclease activity"/>
    <property type="evidence" value="ECO:0007669"/>
    <property type="project" value="InterPro"/>
</dbReference>
<organism evidence="3 4">
    <name type="scientific">Solidesulfovibrio carbinoliphilus subsp. oakridgensis</name>
    <dbReference type="NCBI Taxonomy" id="694327"/>
    <lineage>
        <taxon>Bacteria</taxon>
        <taxon>Pseudomonadati</taxon>
        <taxon>Thermodesulfobacteriota</taxon>
        <taxon>Desulfovibrionia</taxon>
        <taxon>Desulfovibrionales</taxon>
        <taxon>Desulfovibrionaceae</taxon>
        <taxon>Solidesulfovibrio</taxon>
    </lineage>
</organism>
<dbReference type="PANTHER" id="PTHR41287">
    <property type="match status" value="1"/>
</dbReference>
<dbReference type="STRING" id="694327.DFW101_3522"/>
<dbReference type="EMBL" id="CM001368">
    <property type="protein sequence ID" value="EHJ49518.1"/>
    <property type="molecule type" value="Genomic_DNA"/>
</dbReference>
<feature type="domain" description="Terminase large subunit-like endonuclease" evidence="2">
    <location>
        <begin position="433"/>
        <end position="508"/>
    </location>
</feature>
<dbReference type="InterPro" id="IPR027417">
    <property type="entry name" value="P-loop_NTPase"/>
</dbReference>
<dbReference type="AlphaFoldDB" id="G7QC72"/>
<accession>G7QC72</accession>
<dbReference type="InterPro" id="IPR046461">
    <property type="entry name" value="TerL_ATPase"/>
</dbReference>
<dbReference type="PANTHER" id="PTHR41287:SF1">
    <property type="entry name" value="PROTEIN YMFN"/>
    <property type="match status" value="1"/>
</dbReference>
<evidence type="ECO:0000259" key="1">
    <source>
        <dbReference type="Pfam" id="PF03354"/>
    </source>
</evidence>
<dbReference type="eggNOG" id="COG4626">
    <property type="taxonomic scope" value="Bacteria"/>
</dbReference>
<protein>
    <submittedName>
        <fullName evidence="3">Terminase</fullName>
    </submittedName>
</protein>
<dbReference type="InterPro" id="IPR046462">
    <property type="entry name" value="TerL_nuclease"/>
</dbReference>
<evidence type="ECO:0000313" key="3">
    <source>
        <dbReference type="EMBL" id="EHJ49518.1"/>
    </source>
</evidence>
<dbReference type="Proteomes" id="UP000004662">
    <property type="component" value="Chromosome"/>
</dbReference>